<keyword evidence="2" id="KW-0378">Hydrolase</keyword>
<comment type="similarity">
    <text evidence="4">Belongs to the cyclic nucleotide phosphodiesterase class-III family.</text>
</comment>
<accession>A0AAC8PWS8</accession>
<evidence type="ECO:0000313" key="6">
    <source>
        <dbReference type="EMBL" id="AKG08314.1"/>
    </source>
</evidence>
<dbReference type="EMBL" id="CP011376">
    <property type="protein sequence ID" value="AKG08314.1"/>
    <property type="molecule type" value="Genomic_DNA"/>
</dbReference>
<gene>
    <name evidence="6" type="ORF">AAX06_09370</name>
</gene>
<dbReference type="PANTHER" id="PTHR42988:SF2">
    <property type="entry name" value="CYCLIC NUCLEOTIDE PHOSPHODIESTERASE CBUA0032-RELATED"/>
    <property type="match status" value="1"/>
</dbReference>
<dbReference type="PANTHER" id="PTHR42988">
    <property type="entry name" value="PHOSPHOHYDROLASE"/>
    <property type="match status" value="1"/>
</dbReference>
<dbReference type="InterPro" id="IPR050884">
    <property type="entry name" value="CNP_phosphodiesterase-III"/>
</dbReference>
<dbReference type="GO" id="GO:0046872">
    <property type="term" value="F:metal ion binding"/>
    <property type="evidence" value="ECO:0007669"/>
    <property type="project" value="UniProtKB-KW"/>
</dbReference>
<protein>
    <recommendedName>
        <fullName evidence="5">Calcineurin-like phosphoesterase domain-containing protein</fullName>
    </recommendedName>
</protein>
<sequence length="266" mass="30429">MMHIRHHLDTFTIAQISDLHLSAHKPIYTDKFLAVLKLALEHKPDLLLLTGDLVNDGDTHLYDWLFDELQKINIPFVCLAGNHDITHEIGHDLPFHERQFLPIQADARLVDTHRLIIELPDACWQILSVNSAVNGQIYGHLDDDKLHFLRSHLANELPTIIAMHHHPLPVGSAWIDGHILQNHDDFWQALTPHPNTKAILCGHVHQAHELPIPTPYPATLYTCPATSRQFLPHYGDFKLDDVPEGLRLIHIYNKEKLATLVKRVQN</sequence>
<feature type="domain" description="Calcineurin-like phosphoesterase" evidence="5">
    <location>
        <begin position="12"/>
        <end position="206"/>
    </location>
</feature>
<dbReference type="InterPro" id="IPR004843">
    <property type="entry name" value="Calcineurin-like_PHP"/>
</dbReference>
<evidence type="ECO:0000256" key="2">
    <source>
        <dbReference type="ARBA" id="ARBA00022801"/>
    </source>
</evidence>
<organism evidence="6 7">
    <name type="scientific">Moraxella bovoculi</name>
    <dbReference type="NCBI Taxonomy" id="386891"/>
    <lineage>
        <taxon>Bacteria</taxon>
        <taxon>Pseudomonadati</taxon>
        <taxon>Pseudomonadota</taxon>
        <taxon>Gammaproteobacteria</taxon>
        <taxon>Moraxellales</taxon>
        <taxon>Moraxellaceae</taxon>
        <taxon>Moraxella</taxon>
    </lineage>
</organism>
<keyword evidence="1" id="KW-0479">Metal-binding</keyword>
<proteinExistence type="inferred from homology"/>
<dbReference type="AlphaFoldDB" id="A0AAC8PWS8"/>
<dbReference type="Proteomes" id="UP000077465">
    <property type="component" value="Chromosome"/>
</dbReference>
<dbReference type="SUPFAM" id="SSF56300">
    <property type="entry name" value="Metallo-dependent phosphatases"/>
    <property type="match status" value="1"/>
</dbReference>
<evidence type="ECO:0000256" key="3">
    <source>
        <dbReference type="ARBA" id="ARBA00023004"/>
    </source>
</evidence>
<dbReference type="GO" id="GO:0016787">
    <property type="term" value="F:hydrolase activity"/>
    <property type="evidence" value="ECO:0007669"/>
    <property type="project" value="UniProtKB-KW"/>
</dbReference>
<evidence type="ECO:0000256" key="1">
    <source>
        <dbReference type="ARBA" id="ARBA00022723"/>
    </source>
</evidence>
<dbReference type="InterPro" id="IPR029052">
    <property type="entry name" value="Metallo-depent_PP-like"/>
</dbReference>
<evidence type="ECO:0000256" key="4">
    <source>
        <dbReference type="ARBA" id="ARBA00025742"/>
    </source>
</evidence>
<dbReference type="Gene3D" id="3.60.21.10">
    <property type="match status" value="1"/>
</dbReference>
<keyword evidence="3" id="KW-0408">Iron</keyword>
<dbReference type="Pfam" id="PF00149">
    <property type="entry name" value="Metallophos"/>
    <property type="match status" value="1"/>
</dbReference>
<name>A0AAC8PWS8_9GAMM</name>
<reference evidence="6 7" key="1">
    <citation type="submission" date="2015-05" db="EMBL/GenBank/DDBJ databases">
        <authorList>
            <person name="Dickey A."/>
            <person name="Clawson M."/>
            <person name="Bono J."/>
            <person name="Loy J.D."/>
        </authorList>
    </citation>
    <scope>NUCLEOTIDE SEQUENCE [LARGE SCALE GENOMIC DNA]</scope>
    <source>
        <strain evidence="6 7">22581</strain>
    </source>
</reference>
<evidence type="ECO:0000313" key="7">
    <source>
        <dbReference type="Proteomes" id="UP000077465"/>
    </source>
</evidence>
<evidence type="ECO:0000259" key="5">
    <source>
        <dbReference type="Pfam" id="PF00149"/>
    </source>
</evidence>